<evidence type="ECO:0000256" key="2">
    <source>
        <dbReference type="PROSITE-ProRule" id="PRU00335"/>
    </source>
</evidence>
<dbReference type="EMBL" id="JROO01000015">
    <property type="protein sequence ID" value="KIH99135.1"/>
    <property type="molecule type" value="Genomic_DNA"/>
</dbReference>
<feature type="region of interest" description="Disordered" evidence="3">
    <location>
        <begin position="1"/>
        <end position="30"/>
    </location>
</feature>
<dbReference type="SUPFAM" id="SSF46689">
    <property type="entry name" value="Homeodomain-like"/>
    <property type="match status" value="1"/>
</dbReference>
<evidence type="ECO:0000256" key="1">
    <source>
        <dbReference type="ARBA" id="ARBA00023125"/>
    </source>
</evidence>
<proteinExistence type="predicted"/>
<dbReference type="PANTHER" id="PTHR30055">
    <property type="entry name" value="HTH-TYPE TRANSCRIPTIONAL REGULATOR RUTR"/>
    <property type="match status" value="1"/>
</dbReference>
<dbReference type="InterPro" id="IPR001647">
    <property type="entry name" value="HTH_TetR"/>
</dbReference>
<feature type="domain" description="HTH tetR-type" evidence="4">
    <location>
        <begin position="31"/>
        <end position="91"/>
    </location>
</feature>
<dbReference type="PRINTS" id="PR00455">
    <property type="entry name" value="HTHTETR"/>
</dbReference>
<dbReference type="InterPro" id="IPR009057">
    <property type="entry name" value="Homeodomain-like_sf"/>
</dbReference>
<gene>
    <name evidence="5" type="ORF">LP52_09185</name>
</gene>
<dbReference type="GO" id="GO:0003700">
    <property type="term" value="F:DNA-binding transcription factor activity"/>
    <property type="evidence" value="ECO:0007669"/>
    <property type="project" value="TreeGrafter"/>
</dbReference>
<dbReference type="PANTHER" id="PTHR30055:SF209">
    <property type="entry name" value="POSSIBLE TRANSCRIPTIONAL REGULATORY PROTEIN (PROBABLY TETR-FAMILY)"/>
    <property type="match status" value="1"/>
</dbReference>
<dbReference type="InterPro" id="IPR036271">
    <property type="entry name" value="Tet_transcr_reg_TetR-rel_C_sf"/>
</dbReference>
<accession>A0A0C2JJQ1</accession>
<dbReference type="PROSITE" id="PS50977">
    <property type="entry name" value="HTH_TETR_2"/>
    <property type="match status" value="1"/>
</dbReference>
<evidence type="ECO:0000256" key="3">
    <source>
        <dbReference type="SAM" id="MobiDB-lite"/>
    </source>
</evidence>
<keyword evidence="1 2" id="KW-0238">DNA-binding</keyword>
<dbReference type="SUPFAM" id="SSF48498">
    <property type="entry name" value="Tetracyclin repressor-like, C-terminal domain"/>
    <property type="match status" value="1"/>
</dbReference>
<dbReference type="Pfam" id="PF00440">
    <property type="entry name" value="TetR_N"/>
    <property type="match status" value="1"/>
</dbReference>
<dbReference type="STRING" id="183763.LP52_09185"/>
<keyword evidence="6" id="KW-1185">Reference proteome</keyword>
<dbReference type="GO" id="GO:0000976">
    <property type="term" value="F:transcription cis-regulatory region binding"/>
    <property type="evidence" value="ECO:0007669"/>
    <property type="project" value="TreeGrafter"/>
</dbReference>
<evidence type="ECO:0000313" key="5">
    <source>
        <dbReference type="EMBL" id="KIH99135.1"/>
    </source>
</evidence>
<dbReference type="InterPro" id="IPR050109">
    <property type="entry name" value="HTH-type_TetR-like_transc_reg"/>
</dbReference>
<dbReference type="RefSeq" id="WP_040272469.1">
    <property type="nucleotide sequence ID" value="NZ_JROO01000015.1"/>
</dbReference>
<name>A0A0C2JJQ1_9ACTN</name>
<dbReference type="AlphaFoldDB" id="A0A0C2JJQ1"/>
<organism evidence="5 6">
    <name type="scientific">Streptomonospora alba</name>
    <dbReference type="NCBI Taxonomy" id="183763"/>
    <lineage>
        <taxon>Bacteria</taxon>
        <taxon>Bacillati</taxon>
        <taxon>Actinomycetota</taxon>
        <taxon>Actinomycetes</taxon>
        <taxon>Streptosporangiales</taxon>
        <taxon>Nocardiopsidaceae</taxon>
        <taxon>Streptomonospora</taxon>
    </lineage>
</organism>
<sequence>MEEDDETPTPRRSRAELPMYDSPPAERADAARNRRRILDAAARILDAEGPEGLAMENVAASAGVGVGTLYRRFGSQGGLALALLDEEERSLQAAVIGGPPPLGPGAAPFDRLRAFLRELLHRVASQGPLLVTAEINKPYARFTAGAYRVHHAHVSSLLQRARPDVDAHVMADALLAPLAATLVTYQREVGEVGLERIGDTLDTLVAGLERRPADAADS</sequence>
<dbReference type="Gene3D" id="1.10.357.10">
    <property type="entry name" value="Tetracycline Repressor, domain 2"/>
    <property type="match status" value="1"/>
</dbReference>
<comment type="caution">
    <text evidence="5">The sequence shown here is derived from an EMBL/GenBank/DDBJ whole genome shotgun (WGS) entry which is preliminary data.</text>
</comment>
<evidence type="ECO:0000259" key="4">
    <source>
        <dbReference type="PROSITE" id="PS50977"/>
    </source>
</evidence>
<evidence type="ECO:0000313" key="6">
    <source>
        <dbReference type="Proteomes" id="UP000031675"/>
    </source>
</evidence>
<reference evidence="6" key="1">
    <citation type="journal article" date="2015" name="Chem. Biol.">
        <title>Structure, bioactivity, and resistance mechanism of streptomonomicin, an unusual lasso Peptide from an understudied halophilic actinomycete.</title>
        <authorList>
            <person name="Metelev M."/>
            <person name="Tietz J.I."/>
            <person name="Melby J.O."/>
            <person name="Blair P.M."/>
            <person name="Zhu L."/>
            <person name="Livnat I."/>
            <person name="Severinov K."/>
            <person name="Mitchell D.A."/>
        </authorList>
    </citation>
    <scope>NUCLEOTIDE SEQUENCE [LARGE SCALE GENOMIC DNA]</scope>
    <source>
        <strain evidence="6">YIM 90003</strain>
    </source>
</reference>
<protein>
    <recommendedName>
        <fullName evidence="4">HTH tetR-type domain-containing protein</fullName>
    </recommendedName>
</protein>
<dbReference type="Proteomes" id="UP000031675">
    <property type="component" value="Unassembled WGS sequence"/>
</dbReference>
<feature type="DNA-binding region" description="H-T-H motif" evidence="2">
    <location>
        <begin position="54"/>
        <end position="73"/>
    </location>
</feature>